<dbReference type="Proteomes" id="UP000238274">
    <property type="component" value="Unassembled WGS sequence"/>
</dbReference>
<evidence type="ECO:0000256" key="1">
    <source>
        <dbReference type="SAM" id="MobiDB-lite"/>
    </source>
</evidence>
<proteinExistence type="predicted"/>
<accession>A0A2S4WAG2</accession>
<name>A0A2S4WAG2_9BASI</name>
<reference evidence="3" key="2">
    <citation type="journal article" date="2018" name="BMC Genomics">
        <title>Genomic insights into host adaptation between the wheat stripe rust pathogen (Puccinia striiformis f. sp. tritici) and the barley stripe rust pathogen (Puccinia striiformis f. sp. hordei).</title>
        <authorList>
            <person name="Xia C."/>
            <person name="Wang M."/>
            <person name="Yin C."/>
            <person name="Cornejo O.E."/>
            <person name="Hulbert S.H."/>
            <person name="Chen X."/>
        </authorList>
    </citation>
    <scope>NUCLEOTIDE SEQUENCE [LARGE SCALE GENOMIC DNA]</scope>
    <source>
        <strain evidence="3">93TX-2</strain>
    </source>
</reference>
<reference evidence="3" key="3">
    <citation type="journal article" date="2018" name="Mol. Plant Microbe Interact.">
        <title>Genome sequence resources for the wheat stripe rust pathogen (Puccinia striiformis f. sp. tritici) and the barley stripe rust pathogen (Puccinia striiformis f. sp. hordei).</title>
        <authorList>
            <person name="Xia C."/>
            <person name="Wang M."/>
            <person name="Yin C."/>
            <person name="Cornejo O.E."/>
            <person name="Hulbert S.H."/>
            <person name="Chen X."/>
        </authorList>
    </citation>
    <scope>NUCLEOTIDE SEQUENCE [LARGE SCALE GENOMIC DNA]</scope>
    <source>
        <strain evidence="3">93TX-2</strain>
    </source>
</reference>
<feature type="compositionally biased region" description="Basic and acidic residues" evidence="1">
    <location>
        <begin position="93"/>
        <end position="107"/>
    </location>
</feature>
<reference evidence="2 3" key="1">
    <citation type="submission" date="2017-12" db="EMBL/GenBank/DDBJ databases">
        <title>Gene loss provides genomic basis for host adaptation in cereal stripe rust fungi.</title>
        <authorList>
            <person name="Xia C."/>
        </authorList>
    </citation>
    <scope>NUCLEOTIDE SEQUENCE [LARGE SCALE GENOMIC DNA]</scope>
    <source>
        <strain evidence="2 3">93TX-2</strain>
    </source>
</reference>
<evidence type="ECO:0000313" key="2">
    <source>
        <dbReference type="EMBL" id="POW18752.1"/>
    </source>
</evidence>
<dbReference type="AlphaFoldDB" id="A0A2S4WAG2"/>
<evidence type="ECO:0000313" key="3">
    <source>
        <dbReference type="Proteomes" id="UP000238274"/>
    </source>
</evidence>
<dbReference type="VEuPathDB" id="FungiDB:PSHT_05505"/>
<feature type="compositionally biased region" description="Low complexity" evidence="1">
    <location>
        <begin position="67"/>
        <end position="92"/>
    </location>
</feature>
<comment type="caution">
    <text evidence="2">The sequence shown here is derived from an EMBL/GenBank/DDBJ whole genome shotgun (WGS) entry which is preliminary data.</text>
</comment>
<dbReference type="EMBL" id="PKSM01000060">
    <property type="protein sequence ID" value="POW18752.1"/>
    <property type="molecule type" value="Genomic_DNA"/>
</dbReference>
<feature type="region of interest" description="Disordered" evidence="1">
    <location>
        <begin position="62"/>
        <end position="107"/>
    </location>
</feature>
<organism evidence="2 3">
    <name type="scientific">Puccinia striiformis</name>
    <dbReference type="NCBI Taxonomy" id="27350"/>
    <lineage>
        <taxon>Eukaryota</taxon>
        <taxon>Fungi</taxon>
        <taxon>Dikarya</taxon>
        <taxon>Basidiomycota</taxon>
        <taxon>Pucciniomycotina</taxon>
        <taxon>Pucciniomycetes</taxon>
        <taxon>Pucciniales</taxon>
        <taxon>Pucciniaceae</taxon>
        <taxon>Puccinia</taxon>
    </lineage>
</organism>
<sequence length="107" mass="11591">MLTNLTKSHEASILYCLLTVMGYPNALLSDEKVTLPSGKLQEVVDGCYQRFFSPDAFNALLDDESDNSASSEDSVSSKQTDGSDSASSSDSSEAPKKKKDDNPQYRA</sequence>
<protein>
    <submittedName>
        <fullName evidence="2">Uncharacterized protein</fullName>
    </submittedName>
</protein>
<keyword evidence="3" id="KW-1185">Reference proteome</keyword>
<gene>
    <name evidence="2" type="ORF">PSHT_05505</name>
</gene>